<keyword evidence="2" id="KW-1185">Reference proteome</keyword>
<dbReference type="EMBL" id="FOMZ01000012">
    <property type="protein sequence ID" value="SFE37658.1"/>
    <property type="molecule type" value="Genomic_DNA"/>
</dbReference>
<protein>
    <submittedName>
        <fullName evidence="1">Uncharacterized conserved protein, DUF2267 family</fullName>
    </submittedName>
</protein>
<sequence>MTHPEPAGPTMASFLEQVRQQAELSDGTAADRLARASLRALSERLAAGQLYDLAPALPPELREELYRFEGQAVAFDRETFLDRISGEIDTVDLDVVERRVEAVFAVLLYWVPEEEIEDTVAQLPPDLAEMLRAAGE</sequence>
<evidence type="ECO:0000313" key="2">
    <source>
        <dbReference type="Proteomes" id="UP000198716"/>
    </source>
</evidence>
<dbReference type="InterPro" id="IPR018727">
    <property type="entry name" value="DUF2267"/>
</dbReference>
<dbReference type="AlphaFoldDB" id="A0A1I2A234"/>
<accession>A0A1I2A234</accession>
<dbReference type="InterPro" id="IPR038282">
    <property type="entry name" value="DUF2267_sf"/>
</dbReference>
<proteinExistence type="predicted"/>
<dbReference type="Proteomes" id="UP000198716">
    <property type="component" value="Unassembled WGS sequence"/>
</dbReference>
<reference evidence="2" key="1">
    <citation type="submission" date="2016-10" db="EMBL/GenBank/DDBJ databases">
        <authorList>
            <person name="Varghese N."/>
            <person name="Submissions S."/>
        </authorList>
    </citation>
    <scope>NUCLEOTIDE SEQUENCE [LARGE SCALE GENOMIC DNA]</scope>
    <source>
        <strain evidence="2">DSM 45004</strain>
    </source>
</reference>
<dbReference type="Pfam" id="PF10025">
    <property type="entry name" value="DUF2267"/>
    <property type="match status" value="1"/>
</dbReference>
<dbReference type="RefSeq" id="WP_092928480.1">
    <property type="nucleotide sequence ID" value="NZ_FOMZ01000012.1"/>
</dbReference>
<name>A0A1I2A234_9ACTN</name>
<organism evidence="1 2">
    <name type="scientific">Actinopolyspora alba</name>
    <dbReference type="NCBI Taxonomy" id="673379"/>
    <lineage>
        <taxon>Bacteria</taxon>
        <taxon>Bacillati</taxon>
        <taxon>Actinomycetota</taxon>
        <taxon>Actinomycetes</taxon>
        <taxon>Actinopolysporales</taxon>
        <taxon>Actinopolysporaceae</taxon>
        <taxon>Actinopolyspora</taxon>
        <taxon>Actinopolyspora alba group</taxon>
    </lineage>
</organism>
<dbReference type="Gene3D" id="1.10.490.110">
    <property type="entry name" value="Uncharacterized conserved protein DUF2267"/>
    <property type="match status" value="1"/>
</dbReference>
<evidence type="ECO:0000313" key="1">
    <source>
        <dbReference type="EMBL" id="SFE37658.1"/>
    </source>
</evidence>
<gene>
    <name evidence="1" type="ORF">SAMN04487819_11258</name>
</gene>